<dbReference type="InterPro" id="IPR011990">
    <property type="entry name" value="TPR-like_helical_dom_sf"/>
</dbReference>
<dbReference type="GO" id="GO:0101031">
    <property type="term" value="C:protein folding chaperone complex"/>
    <property type="evidence" value="ECO:0007669"/>
    <property type="project" value="TreeGrafter"/>
</dbReference>
<dbReference type="Proteomes" id="UP000570595">
    <property type="component" value="Unassembled WGS sequence"/>
</dbReference>
<comment type="caution">
    <text evidence="2">The sequence shown here is derived from an EMBL/GenBank/DDBJ whole genome shotgun (WGS) entry which is preliminary data.</text>
</comment>
<dbReference type="PANTHER" id="PTHR46423">
    <property type="entry name" value="RNA POLYMERASE II-ASSOCIATED PROTEIN 3"/>
    <property type="match status" value="1"/>
</dbReference>
<dbReference type="EMBL" id="JABAHT010000021">
    <property type="protein sequence ID" value="KAF4669631.1"/>
    <property type="molecule type" value="Genomic_DNA"/>
</dbReference>
<dbReference type="AlphaFoldDB" id="A0A7J6MF47"/>
<accession>A0A7J6MF47</accession>
<dbReference type="OrthoDB" id="629492at2759"/>
<sequence length="381" mass="42251">MSKSTTLLTIIERKGMLRQPLSDISLNPYSTCRWALAVMTVMAIGPRLHPDGVPFFCTGGAPDGSSCMIASGILIRNTPPFLEVELFGDANVFLAGQAIDTFRRIVTAPMVESPTTSIWDRDACPGVHHLVLKRVCLSPVLWASFHKLTKGEDAYPNERAGYAQLLAFCLEYLSKCWVNGSTISVPPRLAIGKRLDRILSELEASDRAFEESITEAYPVGPDNRSSPEVLKDQLLDEEQVQWCKNSILRDTTEAERNAGRAAELRDLGNCTTRAKKYEHALSCYEYSLQWNNSEPLTYSNMALCNLKLCRWADAVSAADSAIARDDTIVKAWYRKSVALFKMLSSLDEGGERESLQSSLRLAVSKARDLGCEESLLADLRT</sequence>
<dbReference type="PANTHER" id="PTHR46423:SF1">
    <property type="entry name" value="RNA POLYMERASE II-ASSOCIATED PROTEIN 3"/>
    <property type="match status" value="1"/>
</dbReference>
<dbReference type="SUPFAM" id="SSF48452">
    <property type="entry name" value="TPR-like"/>
    <property type="match status" value="1"/>
</dbReference>
<protein>
    <submittedName>
        <fullName evidence="2">Sperm associated antigen 1</fullName>
    </submittedName>
</protein>
<organism evidence="2 3">
    <name type="scientific">Perkinsus olseni</name>
    <name type="common">Perkinsus atlanticus</name>
    <dbReference type="NCBI Taxonomy" id="32597"/>
    <lineage>
        <taxon>Eukaryota</taxon>
        <taxon>Sar</taxon>
        <taxon>Alveolata</taxon>
        <taxon>Perkinsozoa</taxon>
        <taxon>Perkinsea</taxon>
        <taxon>Perkinsida</taxon>
        <taxon>Perkinsidae</taxon>
        <taxon>Perkinsus</taxon>
    </lineage>
</organism>
<evidence type="ECO:0000256" key="1">
    <source>
        <dbReference type="ARBA" id="ARBA00022803"/>
    </source>
</evidence>
<evidence type="ECO:0000313" key="3">
    <source>
        <dbReference type="Proteomes" id="UP000570595"/>
    </source>
</evidence>
<keyword evidence="1" id="KW-0802">TPR repeat</keyword>
<dbReference type="InterPro" id="IPR051966">
    <property type="entry name" value="RPAP3"/>
</dbReference>
<name>A0A7J6MF47_PEROL</name>
<evidence type="ECO:0000313" key="2">
    <source>
        <dbReference type="EMBL" id="KAF4669631.1"/>
    </source>
</evidence>
<reference evidence="2 3" key="1">
    <citation type="submission" date="2020-04" db="EMBL/GenBank/DDBJ databases">
        <title>Perkinsus olseni comparative genomics.</title>
        <authorList>
            <person name="Bogema D.R."/>
        </authorList>
    </citation>
    <scope>NUCLEOTIDE SEQUENCE [LARGE SCALE GENOMIC DNA]</scope>
    <source>
        <strain evidence="2">ATCC PRA-179</strain>
    </source>
</reference>
<dbReference type="Gene3D" id="1.25.40.10">
    <property type="entry name" value="Tetratricopeptide repeat domain"/>
    <property type="match status" value="1"/>
</dbReference>
<proteinExistence type="predicted"/>
<gene>
    <name evidence="2" type="primary">SPAG1</name>
    <name evidence="2" type="ORF">FOZ61_003558</name>
</gene>